<keyword evidence="2" id="KW-1133">Transmembrane helix</keyword>
<feature type="transmembrane region" description="Helical" evidence="2">
    <location>
        <begin position="6"/>
        <end position="27"/>
    </location>
</feature>
<organism evidence="3 4">
    <name type="scientific">Steroidobacter denitrificans</name>
    <dbReference type="NCBI Taxonomy" id="465721"/>
    <lineage>
        <taxon>Bacteria</taxon>
        <taxon>Pseudomonadati</taxon>
        <taxon>Pseudomonadota</taxon>
        <taxon>Gammaproteobacteria</taxon>
        <taxon>Steroidobacterales</taxon>
        <taxon>Steroidobacteraceae</taxon>
        <taxon>Steroidobacter</taxon>
    </lineage>
</organism>
<dbReference type="AlphaFoldDB" id="A0A127F8R8"/>
<keyword evidence="2" id="KW-0812">Transmembrane</keyword>
<dbReference type="Proteomes" id="UP000070250">
    <property type="component" value="Chromosome"/>
</dbReference>
<feature type="region of interest" description="Disordered" evidence="1">
    <location>
        <begin position="58"/>
        <end position="77"/>
    </location>
</feature>
<dbReference type="KEGG" id="sdf:ACG33_02500"/>
<proteinExistence type="predicted"/>
<dbReference type="RefSeq" id="WP_083536377.1">
    <property type="nucleotide sequence ID" value="NZ_CP011971.1"/>
</dbReference>
<accession>A0A127F8R8</accession>
<keyword evidence="2" id="KW-0472">Membrane</keyword>
<dbReference type="Pfam" id="PF05545">
    <property type="entry name" value="FixQ"/>
    <property type="match status" value="1"/>
</dbReference>
<reference evidence="3 4" key="1">
    <citation type="submission" date="2015-06" db="EMBL/GenBank/DDBJ databases">
        <title>A Comprehensive Approach to Explore the Metabolic and Phylogenetic Diversity of Bacterial Steroid Degradation in the Environment: Testosterone as an Example.</title>
        <authorList>
            <person name="Yang F.-C."/>
            <person name="Chen Y.-L."/>
            <person name="Yu C.-P."/>
            <person name="Tang S.-L."/>
            <person name="Wang P.-H."/>
            <person name="Ismail W."/>
            <person name="Wang C.-H."/>
            <person name="Yang C.-Y."/>
            <person name="Chiang Y.-R."/>
        </authorList>
    </citation>
    <scope>NUCLEOTIDE SEQUENCE [LARGE SCALE GENOMIC DNA]</scope>
    <source>
        <strain evidence="3 4">DSM 18526</strain>
    </source>
</reference>
<sequence length="77" mass="8521">MSAFWGNFAGVVTVILMVCFIGIWVWAWRPRHRRVFDAMAQVPMGDALSLHDAVTAAPEASMNDSSGNGRMHEDATR</sequence>
<evidence type="ECO:0000313" key="4">
    <source>
        <dbReference type="Proteomes" id="UP000070250"/>
    </source>
</evidence>
<evidence type="ECO:0000313" key="3">
    <source>
        <dbReference type="EMBL" id="AMN45998.1"/>
    </source>
</evidence>
<evidence type="ECO:0000256" key="1">
    <source>
        <dbReference type="SAM" id="MobiDB-lite"/>
    </source>
</evidence>
<gene>
    <name evidence="3" type="ORF">ACG33_02500</name>
</gene>
<name>A0A127F8R8_STEDE</name>
<keyword evidence="4" id="KW-1185">Reference proteome</keyword>
<dbReference type="EMBL" id="CP011971">
    <property type="protein sequence ID" value="AMN45998.1"/>
    <property type="molecule type" value="Genomic_DNA"/>
</dbReference>
<dbReference type="STRING" id="465721.ACG33_02500"/>
<dbReference type="InterPro" id="IPR008621">
    <property type="entry name" value="Cbb3-typ_cyt_oxidase_comp"/>
</dbReference>
<protein>
    <submittedName>
        <fullName evidence="3">Cbb3-type cytochrome c oxidase component FixQ</fullName>
    </submittedName>
</protein>
<dbReference type="OrthoDB" id="6402501at2"/>
<evidence type="ECO:0000256" key="2">
    <source>
        <dbReference type="SAM" id="Phobius"/>
    </source>
</evidence>